<feature type="repeat" description="NHL" evidence="4">
    <location>
        <begin position="176"/>
        <end position="213"/>
    </location>
</feature>
<gene>
    <name evidence="6" type="ORF">IC620_04900</name>
</gene>
<dbReference type="RefSeq" id="WP_191138342.1">
    <property type="nucleotide sequence ID" value="NZ_JACXAG020000001.1"/>
</dbReference>
<evidence type="ECO:0000313" key="7">
    <source>
        <dbReference type="Proteomes" id="UP000661691"/>
    </source>
</evidence>
<sequence>MFRKKQLWIVMIGLMLFAILILVDIGTKEIIYKDPPQVIAQSPHYKAEVIWPLTMKDKEIAGEASGVAIAASGNLYYLHRGSSSYGGDKRITEPTIIEIDPQTKEVKKRWGENLFVSPHGLEIDPYGQIYVTDTILNQVFKFSPEGALLQTFGEEYPFYLEWTLRIRNLIPHFPTGINADTFARPTDLTVGKDESIIVSDGYRNHRIVKFDASGKRVWEVNQFGANAGQFHLPHSITQDKDGNLYVADRNNARIQVFTPDGSFRESWNQSELGRPFAVDVGLDEHIYVADGGDALYSEGNQEQSQIVILDRNGKFLSRFGAWGTQVGQMKIPHDIEVDHRGTIYIADLQNKRLQAFYKTEQK</sequence>
<proteinExistence type="predicted"/>
<feature type="repeat" description="NHL" evidence="4">
    <location>
        <begin position="222"/>
        <end position="260"/>
    </location>
</feature>
<reference evidence="7" key="1">
    <citation type="submission" date="2022-10" db="EMBL/GenBank/DDBJ databases">
        <title>A novel bacterium of genus Hazenella, isolated from South China Sea.</title>
        <authorList>
            <person name="Huang H."/>
            <person name="Mo K."/>
            <person name="Hu Y."/>
        </authorList>
    </citation>
    <scope>NUCLEOTIDE SEQUENCE [LARGE SCALE GENOMIC DNA]</scope>
    <source>
        <strain evidence="7">IB182357</strain>
    </source>
</reference>
<dbReference type="GO" id="GO:0005576">
    <property type="term" value="C:extracellular region"/>
    <property type="evidence" value="ECO:0007669"/>
    <property type="project" value="TreeGrafter"/>
</dbReference>
<keyword evidence="7" id="KW-1185">Reference proteome</keyword>
<keyword evidence="5" id="KW-0472">Membrane</keyword>
<organism evidence="6 7">
    <name type="scientific">Polycladospora coralii</name>
    <dbReference type="NCBI Taxonomy" id="2771432"/>
    <lineage>
        <taxon>Bacteria</taxon>
        <taxon>Bacillati</taxon>
        <taxon>Bacillota</taxon>
        <taxon>Bacilli</taxon>
        <taxon>Bacillales</taxon>
        <taxon>Thermoactinomycetaceae</taxon>
        <taxon>Polycladospora</taxon>
    </lineage>
</organism>
<dbReference type="GO" id="GO:0016829">
    <property type="term" value="F:lyase activity"/>
    <property type="evidence" value="ECO:0007669"/>
    <property type="project" value="UniProtKB-KW"/>
</dbReference>
<dbReference type="AlphaFoldDB" id="A0A926N675"/>
<dbReference type="CDD" id="cd14958">
    <property type="entry name" value="NHL_PAL_like"/>
    <property type="match status" value="1"/>
</dbReference>
<keyword evidence="5" id="KW-0812">Transmembrane</keyword>
<evidence type="ECO:0000256" key="1">
    <source>
        <dbReference type="ARBA" id="ARBA00022729"/>
    </source>
</evidence>
<keyword evidence="2" id="KW-0677">Repeat</keyword>
<dbReference type="SUPFAM" id="SSF101898">
    <property type="entry name" value="NHL repeat"/>
    <property type="match status" value="1"/>
</dbReference>
<accession>A0A926N675</accession>
<keyword evidence="1" id="KW-0732">Signal</keyword>
<keyword evidence="6" id="KW-0456">Lyase</keyword>
<feature type="repeat" description="NHL" evidence="4">
    <location>
        <begin position="104"/>
        <end position="145"/>
    </location>
</feature>
<evidence type="ECO:0000256" key="3">
    <source>
        <dbReference type="ARBA" id="ARBA00023180"/>
    </source>
</evidence>
<dbReference type="PROSITE" id="PS51125">
    <property type="entry name" value="NHL"/>
    <property type="match status" value="3"/>
</dbReference>
<name>A0A926N675_9BACL</name>
<evidence type="ECO:0000256" key="5">
    <source>
        <dbReference type="SAM" id="Phobius"/>
    </source>
</evidence>
<comment type="caution">
    <text evidence="6">The sequence shown here is derived from an EMBL/GenBank/DDBJ whole genome shotgun (WGS) entry which is preliminary data.</text>
</comment>
<dbReference type="PANTHER" id="PTHR10680">
    <property type="entry name" value="PEPTIDYL-GLYCINE ALPHA-AMIDATING MONOOXYGENASE"/>
    <property type="match status" value="1"/>
</dbReference>
<dbReference type="Proteomes" id="UP000661691">
    <property type="component" value="Unassembled WGS sequence"/>
</dbReference>
<evidence type="ECO:0000256" key="4">
    <source>
        <dbReference type="PROSITE-ProRule" id="PRU00504"/>
    </source>
</evidence>
<keyword evidence="5" id="KW-1133">Transmembrane helix</keyword>
<dbReference type="EMBL" id="JACXAH010000005">
    <property type="protein sequence ID" value="MBD1371696.1"/>
    <property type="molecule type" value="Genomic_DNA"/>
</dbReference>
<protein>
    <submittedName>
        <fullName evidence="6">Peptidylamidoglycolate lyase</fullName>
    </submittedName>
</protein>
<evidence type="ECO:0000256" key="2">
    <source>
        <dbReference type="ARBA" id="ARBA00022737"/>
    </source>
</evidence>
<dbReference type="InterPro" id="IPR001258">
    <property type="entry name" value="NHL_repeat"/>
</dbReference>
<dbReference type="Gene3D" id="2.120.10.30">
    <property type="entry name" value="TolB, C-terminal domain"/>
    <property type="match status" value="1"/>
</dbReference>
<dbReference type="Pfam" id="PF01436">
    <property type="entry name" value="NHL"/>
    <property type="match status" value="2"/>
</dbReference>
<dbReference type="PANTHER" id="PTHR10680:SF28">
    <property type="entry name" value="SMP-30_GLUCONOLACTONASE_LRE-LIKE REGION DOMAIN-CONTAINING PROTEIN"/>
    <property type="match status" value="1"/>
</dbReference>
<evidence type="ECO:0000313" key="6">
    <source>
        <dbReference type="EMBL" id="MBD1371696.1"/>
    </source>
</evidence>
<feature type="transmembrane region" description="Helical" evidence="5">
    <location>
        <begin position="7"/>
        <end position="26"/>
    </location>
</feature>
<keyword evidence="3" id="KW-0325">Glycoprotein</keyword>
<dbReference type="InterPro" id="IPR011042">
    <property type="entry name" value="6-blade_b-propeller_TolB-like"/>
</dbReference>